<dbReference type="GO" id="GO:0000978">
    <property type="term" value="F:RNA polymerase II cis-regulatory region sequence-specific DNA binding"/>
    <property type="evidence" value="ECO:0007669"/>
    <property type="project" value="InterPro"/>
</dbReference>
<feature type="region of interest" description="Disordered" evidence="8">
    <location>
        <begin position="42"/>
        <end position="75"/>
    </location>
</feature>
<dbReference type="PROSITE" id="PS00028">
    <property type="entry name" value="ZINC_FINGER_C2H2_1"/>
    <property type="match status" value="2"/>
</dbReference>
<feature type="compositionally biased region" description="Basic and acidic residues" evidence="8">
    <location>
        <begin position="43"/>
        <end position="57"/>
    </location>
</feature>
<sequence>MECRFCQKTFSKGEHLRRHERSHTGCRPYRCKECQRTFSRQDSLARHEKLHSRKDTHNYPSPPSPPSSLVSQSSLATSLSPFGGTILSSLSPATNGNEIDIHTSHSEQNTPIENMFNIPQSADLDFDLIWPDSEDLFETLMASENTNQWQMPFATLPITSHTFQMNNSGMETGNAFGDKVKSPSIGTIPTGESRRAVHNVSEMVSSLSSSVTAAVEATSLTSVFLDECLHMFFGRFMPTFPVLHRGTFVFRECTQPLLLNAMAIGSLYLGPKNSIAKGEALWRLAHVAVTTSWETLITHRGPYDSCQGVQLVVTALLAQVYGALSKNRHIRTASQAFHALGFFWARQCALSDSEPFSFSDLPSIDASDDEKNIGWRRWAAKEIQQRSLLGHYLVDGLISRMSGELPSVRHAANQLGLPSTEVAFEARSADDWLTQMQCQECPPPPYTFRKIISSFFSPQPQIDMLPQLSAFSLRVILEGLGSLVSDCDNDAGALIGVPTKFELRRALAQIHVLISDSTSMSEPERLEIFLRWHTLCLDACKDSSLLCRSVCSRYGVTQHVCPGRESKKTEFDLMSWANTEDARRALLHATAIQQIVEGLPRGRAHVIHIPNSLFASAAVYCTFSLAGLTTVNLPSSVDWQSVLSAGYESVPVIGTSDGDASETRRYIRGELASLVGSVGVAENLLYELNSMQKLFRCLSSQWGIAYDMEDVIDQWMSLCH</sequence>
<organism evidence="10 11">
    <name type="scientific">Hyaloscypha bicolor E</name>
    <dbReference type="NCBI Taxonomy" id="1095630"/>
    <lineage>
        <taxon>Eukaryota</taxon>
        <taxon>Fungi</taxon>
        <taxon>Dikarya</taxon>
        <taxon>Ascomycota</taxon>
        <taxon>Pezizomycotina</taxon>
        <taxon>Leotiomycetes</taxon>
        <taxon>Helotiales</taxon>
        <taxon>Hyaloscyphaceae</taxon>
        <taxon>Hyaloscypha</taxon>
        <taxon>Hyaloscypha bicolor</taxon>
    </lineage>
</organism>
<gene>
    <name evidence="10" type="ORF">K444DRAFT_551150</name>
</gene>
<dbReference type="FunFam" id="3.30.160.60:FF:002343">
    <property type="entry name" value="Zinc finger protein 33A"/>
    <property type="match status" value="1"/>
</dbReference>
<evidence type="ECO:0000256" key="3">
    <source>
        <dbReference type="ARBA" id="ARBA00022737"/>
    </source>
</evidence>
<dbReference type="Proteomes" id="UP000235371">
    <property type="component" value="Unassembled WGS sequence"/>
</dbReference>
<comment type="subcellular location">
    <subcellularLocation>
        <location evidence="1">Nucleus</location>
    </subcellularLocation>
</comment>
<evidence type="ECO:0000313" key="11">
    <source>
        <dbReference type="Proteomes" id="UP000235371"/>
    </source>
</evidence>
<dbReference type="Pfam" id="PF04082">
    <property type="entry name" value="Fungal_trans"/>
    <property type="match status" value="1"/>
</dbReference>
<keyword evidence="2" id="KW-0479">Metal-binding</keyword>
<dbReference type="GO" id="GO:0000785">
    <property type="term" value="C:chromatin"/>
    <property type="evidence" value="ECO:0007669"/>
    <property type="project" value="TreeGrafter"/>
</dbReference>
<dbReference type="GO" id="GO:0000981">
    <property type="term" value="F:DNA-binding transcription factor activity, RNA polymerase II-specific"/>
    <property type="evidence" value="ECO:0007669"/>
    <property type="project" value="InterPro"/>
</dbReference>
<dbReference type="InterPro" id="IPR036236">
    <property type="entry name" value="Znf_C2H2_sf"/>
</dbReference>
<reference evidence="10 11" key="1">
    <citation type="submission" date="2016-04" db="EMBL/GenBank/DDBJ databases">
        <title>A degradative enzymes factory behind the ericoid mycorrhizal symbiosis.</title>
        <authorList>
            <consortium name="DOE Joint Genome Institute"/>
            <person name="Martino E."/>
            <person name="Morin E."/>
            <person name="Grelet G."/>
            <person name="Kuo A."/>
            <person name="Kohler A."/>
            <person name="Daghino S."/>
            <person name="Barry K."/>
            <person name="Choi C."/>
            <person name="Cichocki N."/>
            <person name="Clum A."/>
            <person name="Copeland A."/>
            <person name="Hainaut M."/>
            <person name="Haridas S."/>
            <person name="Labutti K."/>
            <person name="Lindquist E."/>
            <person name="Lipzen A."/>
            <person name="Khouja H.-R."/>
            <person name="Murat C."/>
            <person name="Ohm R."/>
            <person name="Olson A."/>
            <person name="Spatafora J."/>
            <person name="Veneault-Fourrey C."/>
            <person name="Henrissat B."/>
            <person name="Grigoriev I."/>
            <person name="Martin F."/>
            <person name="Perotto S."/>
        </authorList>
    </citation>
    <scope>NUCLEOTIDE SEQUENCE [LARGE SCALE GENOMIC DNA]</scope>
    <source>
        <strain evidence="10 11">E</strain>
    </source>
</reference>
<accession>A0A2J6TXD9</accession>
<evidence type="ECO:0000256" key="6">
    <source>
        <dbReference type="ARBA" id="ARBA00023242"/>
    </source>
</evidence>
<dbReference type="InterPro" id="IPR013087">
    <property type="entry name" value="Znf_C2H2_type"/>
</dbReference>
<dbReference type="GO" id="GO:0005634">
    <property type="term" value="C:nucleus"/>
    <property type="evidence" value="ECO:0007669"/>
    <property type="project" value="UniProtKB-SubCell"/>
</dbReference>
<dbReference type="STRING" id="1095630.A0A2J6TXD9"/>
<dbReference type="Pfam" id="PF00096">
    <property type="entry name" value="zf-C2H2"/>
    <property type="match status" value="1"/>
</dbReference>
<evidence type="ECO:0000256" key="8">
    <source>
        <dbReference type="SAM" id="MobiDB-lite"/>
    </source>
</evidence>
<dbReference type="GO" id="GO:0008270">
    <property type="term" value="F:zinc ion binding"/>
    <property type="evidence" value="ECO:0007669"/>
    <property type="project" value="UniProtKB-KW"/>
</dbReference>
<dbReference type="OrthoDB" id="3945418at2759"/>
<dbReference type="AlphaFoldDB" id="A0A2J6TXD9"/>
<dbReference type="EMBL" id="KZ613740">
    <property type="protein sequence ID" value="PMD67641.1"/>
    <property type="molecule type" value="Genomic_DNA"/>
</dbReference>
<evidence type="ECO:0000256" key="2">
    <source>
        <dbReference type="ARBA" id="ARBA00022723"/>
    </source>
</evidence>
<dbReference type="GeneID" id="36584611"/>
<feature type="domain" description="C2H2-type" evidence="9">
    <location>
        <begin position="1"/>
        <end position="28"/>
    </location>
</feature>
<dbReference type="InterPro" id="IPR007219">
    <property type="entry name" value="XnlR_reg_dom"/>
</dbReference>
<evidence type="ECO:0000313" key="10">
    <source>
        <dbReference type="EMBL" id="PMD67641.1"/>
    </source>
</evidence>
<evidence type="ECO:0000256" key="4">
    <source>
        <dbReference type="ARBA" id="ARBA00022771"/>
    </source>
</evidence>
<evidence type="ECO:0000259" key="9">
    <source>
        <dbReference type="PROSITE" id="PS50157"/>
    </source>
</evidence>
<feature type="domain" description="C2H2-type" evidence="9">
    <location>
        <begin position="29"/>
        <end position="56"/>
    </location>
</feature>
<dbReference type="SUPFAM" id="SSF57667">
    <property type="entry name" value="beta-beta-alpha zinc fingers"/>
    <property type="match status" value="1"/>
</dbReference>
<evidence type="ECO:0000256" key="5">
    <source>
        <dbReference type="ARBA" id="ARBA00022833"/>
    </source>
</evidence>
<keyword evidence="11" id="KW-1185">Reference proteome</keyword>
<evidence type="ECO:0000256" key="1">
    <source>
        <dbReference type="ARBA" id="ARBA00004123"/>
    </source>
</evidence>
<dbReference type="RefSeq" id="XP_024744545.1">
    <property type="nucleotide sequence ID" value="XM_024876532.1"/>
</dbReference>
<evidence type="ECO:0000256" key="7">
    <source>
        <dbReference type="PROSITE-ProRule" id="PRU00042"/>
    </source>
</evidence>
<proteinExistence type="predicted"/>
<protein>
    <recommendedName>
        <fullName evidence="9">C2H2-type domain-containing protein</fullName>
    </recommendedName>
</protein>
<dbReference type="PANTHER" id="PTHR40626">
    <property type="entry name" value="MIP31509P"/>
    <property type="match status" value="1"/>
</dbReference>
<dbReference type="PANTHER" id="PTHR40626:SF14">
    <property type="entry name" value="C2H2 TYPE ZINC FINGER DOMAIN PROTEIN (AFU_ORTHOLOGUE AFUA_1G02360)"/>
    <property type="match status" value="1"/>
</dbReference>
<dbReference type="SMART" id="SM00355">
    <property type="entry name" value="ZnF_C2H2"/>
    <property type="match status" value="2"/>
</dbReference>
<dbReference type="GO" id="GO:0006351">
    <property type="term" value="P:DNA-templated transcription"/>
    <property type="evidence" value="ECO:0007669"/>
    <property type="project" value="InterPro"/>
</dbReference>
<keyword evidence="6" id="KW-0539">Nucleus</keyword>
<keyword evidence="4 7" id="KW-0863">Zinc-finger</keyword>
<dbReference type="Gene3D" id="3.30.160.60">
    <property type="entry name" value="Classic Zinc Finger"/>
    <property type="match status" value="2"/>
</dbReference>
<dbReference type="PROSITE" id="PS50157">
    <property type="entry name" value="ZINC_FINGER_C2H2_2"/>
    <property type="match status" value="2"/>
</dbReference>
<name>A0A2J6TXD9_9HELO</name>
<keyword evidence="5" id="KW-0862">Zinc</keyword>
<keyword evidence="3" id="KW-0677">Repeat</keyword>
<dbReference type="InterPro" id="IPR051059">
    <property type="entry name" value="VerF-like"/>
</dbReference>
<dbReference type="InParanoid" id="A0A2J6TXD9"/>